<dbReference type="PIRSF" id="PIRSF006444">
    <property type="entry name" value="PaaK"/>
    <property type="match status" value="1"/>
</dbReference>
<dbReference type="PANTHER" id="PTHR43845:SF1">
    <property type="entry name" value="BLR5969 PROTEIN"/>
    <property type="match status" value="1"/>
</dbReference>
<feature type="domain" description="AMP-dependent synthetase/ligase" evidence="5">
    <location>
        <begin position="86"/>
        <end position="284"/>
    </location>
</feature>
<keyword evidence="4" id="KW-0547">Nucleotide-binding</keyword>
<organism evidence="7 8">
    <name type="scientific">Halococcus salifodinae DSM 8989</name>
    <dbReference type="NCBI Taxonomy" id="1227456"/>
    <lineage>
        <taxon>Archaea</taxon>
        <taxon>Methanobacteriati</taxon>
        <taxon>Methanobacteriota</taxon>
        <taxon>Stenosarchaea group</taxon>
        <taxon>Halobacteria</taxon>
        <taxon>Halobacteriales</taxon>
        <taxon>Halococcaceae</taxon>
        <taxon>Halococcus</taxon>
    </lineage>
</organism>
<dbReference type="Gene3D" id="3.30.300.30">
    <property type="match status" value="1"/>
</dbReference>
<dbReference type="InterPro" id="IPR045851">
    <property type="entry name" value="AMP-bd_C_sf"/>
</dbReference>
<dbReference type="STRING" id="1227456.C450_18519"/>
<feature type="domain" description="AMP-dependent ligase C-terminal" evidence="6">
    <location>
        <begin position="334"/>
        <end position="428"/>
    </location>
</feature>
<dbReference type="InterPro" id="IPR028154">
    <property type="entry name" value="AMP-dep_Lig_C"/>
</dbReference>
<dbReference type="CDD" id="cd05913">
    <property type="entry name" value="PaaK"/>
    <property type="match status" value="1"/>
</dbReference>
<dbReference type="Pfam" id="PF00501">
    <property type="entry name" value="AMP-binding"/>
    <property type="match status" value="1"/>
</dbReference>
<dbReference type="GO" id="GO:0000166">
    <property type="term" value="F:nucleotide binding"/>
    <property type="evidence" value="ECO:0007669"/>
    <property type="project" value="UniProtKB-KW"/>
</dbReference>
<dbReference type="OrthoDB" id="37928at2157"/>
<comment type="subunit">
    <text evidence="2">Monomer.</text>
</comment>
<dbReference type="InterPro" id="IPR042099">
    <property type="entry name" value="ANL_N_sf"/>
</dbReference>
<dbReference type="Pfam" id="PF14535">
    <property type="entry name" value="AMP-binding_C_2"/>
    <property type="match status" value="1"/>
</dbReference>
<dbReference type="GO" id="GO:0047475">
    <property type="term" value="F:phenylacetate-CoA ligase activity"/>
    <property type="evidence" value="ECO:0007669"/>
    <property type="project" value="InterPro"/>
</dbReference>
<dbReference type="NCBIfam" id="NF041878">
    <property type="entry name" value="paak_haloarch"/>
    <property type="match status" value="1"/>
</dbReference>
<dbReference type="Proteomes" id="UP000011625">
    <property type="component" value="Unassembled WGS sequence"/>
</dbReference>
<dbReference type="FunFam" id="3.40.50.12780:FF:000016">
    <property type="entry name" value="Phenylacetate-coenzyme A ligase"/>
    <property type="match status" value="1"/>
</dbReference>
<dbReference type="GO" id="GO:0010124">
    <property type="term" value="P:phenylacetate catabolic process"/>
    <property type="evidence" value="ECO:0007669"/>
    <property type="project" value="InterPro"/>
</dbReference>
<keyword evidence="8" id="KW-1185">Reference proteome</keyword>
<dbReference type="RefSeq" id="WP_005045945.1">
    <property type="nucleotide sequence ID" value="NZ_AOME01000080.1"/>
</dbReference>
<gene>
    <name evidence="7" type="ORF">C450_18519</name>
</gene>
<evidence type="ECO:0000313" key="8">
    <source>
        <dbReference type="Proteomes" id="UP000011625"/>
    </source>
</evidence>
<sequence>MVEATTGADSREQLTALQDERLVETVRHAYENVPFYRETMDDAGVAPDDIGGVDDIQKLPMTTKDDFRTEYPDGLFAVDDSEVRRIHASSGTTGKPKIVAYTEGDLDRWAEVMARSLATAGVEPGDTVQNAYGYGLFTGGLGFHDGIEELGATVIPMGGGDSARQLSMLEDLESDALACTPSYCLYLADFAADRGVDPHDLPVSTVVIGAEPFTDPMREEIEDALDVTAIDIYGLSEIIGPGVAVECAAVQEGLHVWEDHFYPEVVDPATGEPLPAGEEGELVLTSLTKEALPVFRYRTGDITTLYEDECDCGRTAVRMGNITGRTDDLLIVRGVNVYASQIEEAMLDITGIAPHYRLDLQRDGSLDTMDVTAERHAEADASADELRAEIEGRLGEQLDVSPDEIDVVEPGEIERTEVGKVKRVFDHR</sequence>
<dbReference type="InterPro" id="IPR000873">
    <property type="entry name" value="AMP-dep_synth/lig_dom"/>
</dbReference>
<dbReference type="EMBL" id="AOME01000080">
    <property type="protein sequence ID" value="EMA49016.1"/>
    <property type="molecule type" value="Genomic_DNA"/>
</dbReference>
<dbReference type="PATRIC" id="fig|1227456.3.peg.3766"/>
<evidence type="ECO:0000256" key="3">
    <source>
        <dbReference type="ARBA" id="ARBA00022598"/>
    </source>
</evidence>
<comment type="pathway">
    <text evidence="1">Aromatic compound metabolism.</text>
</comment>
<evidence type="ECO:0000256" key="1">
    <source>
        <dbReference type="ARBA" id="ARBA00005211"/>
    </source>
</evidence>
<proteinExistence type="predicted"/>
<evidence type="ECO:0000256" key="2">
    <source>
        <dbReference type="ARBA" id="ARBA00011245"/>
    </source>
</evidence>
<dbReference type="SUPFAM" id="SSF56801">
    <property type="entry name" value="Acetyl-CoA synthetase-like"/>
    <property type="match status" value="1"/>
</dbReference>
<evidence type="ECO:0000259" key="6">
    <source>
        <dbReference type="Pfam" id="PF14535"/>
    </source>
</evidence>
<protein>
    <submittedName>
        <fullName evidence="7">Phenylacetate--CoA ligase</fullName>
    </submittedName>
</protein>
<name>M0MTU6_9EURY</name>
<comment type="caution">
    <text evidence="7">The sequence shown here is derived from an EMBL/GenBank/DDBJ whole genome shotgun (WGS) entry which is preliminary data.</text>
</comment>
<accession>M0MTU6</accession>
<evidence type="ECO:0000256" key="4">
    <source>
        <dbReference type="ARBA" id="ARBA00022741"/>
    </source>
</evidence>
<keyword evidence="3 7" id="KW-0436">Ligase</keyword>
<evidence type="ECO:0000313" key="7">
    <source>
        <dbReference type="EMBL" id="EMA49016.1"/>
    </source>
</evidence>
<dbReference type="InterPro" id="IPR011880">
    <property type="entry name" value="PA_CoA_ligase"/>
</dbReference>
<dbReference type="AlphaFoldDB" id="M0MTU6"/>
<dbReference type="Gene3D" id="3.40.50.12780">
    <property type="entry name" value="N-terminal domain of ligase-like"/>
    <property type="match status" value="1"/>
</dbReference>
<dbReference type="PANTHER" id="PTHR43845">
    <property type="entry name" value="BLR5969 PROTEIN"/>
    <property type="match status" value="1"/>
</dbReference>
<evidence type="ECO:0000259" key="5">
    <source>
        <dbReference type="Pfam" id="PF00501"/>
    </source>
</evidence>
<reference evidence="7 8" key="1">
    <citation type="journal article" date="2014" name="PLoS Genet.">
        <title>Phylogenetically driven sequencing of extremely halophilic archaea reveals strategies for static and dynamic osmo-response.</title>
        <authorList>
            <person name="Becker E.A."/>
            <person name="Seitzer P.M."/>
            <person name="Tritt A."/>
            <person name="Larsen D."/>
            <person name="Krusor M."/>
            <person name="Yao A.I."/>
            <person name="Wu D."/>
            <person name="Madern D."/>
            <person name="Eisen J.A."/>
            <person name="Darling A.E."/>
            <person name="Facciotti M.T."/>
        </authorList>
    </citation>
    <scope>NUCLEOTIDE SEQUENCE [LARGE SCALE GENOMIC DNA]</scope>
    <source>
        <strain evidence="7 8">DSM 8989</strain>
    </source>
</reference>